<gene>
    <name evidence="2" type="ORF">OZSIB_4038</name>
</gene>
<name>A0A367ZP21_9BACT</name>
<sequence>MAPDRRGSIFLMALTALTVLFILGFSITFFTGSEDWSSAISYESEVAFNLAESAVEEFVARLKNSLNHDDPNNQLYKVLRSHQTKVDEEIPLDAAQVARLTTYTRETARQLYGIQFGQGLISSRDFEVSGVLKLKHINAVEATAGNTKLYTIKKDLKEKQGELTVTARVTYRGKTARVTLVFLIRVVKSFVPPFNYFTLFVKDGTIFGGSFFNPWKSNVGEQQKNLYLDNGWTSIPGQQNFDAIRDLTYWEKALALDGSSAQVPPGRVYLGQDPSAQLPPSIILQSTNGTKLLTDHPSDGASKFSQINGQENFFLKFDVDWMGLKDYVKKFMALQGQEKTKEGWLFTGWDNDTKIRIRNVGAGYELVDNKTSLGEPTFVNAMQSYNNFRTTRIKASRSSDEARMMERLYPEVDKSGLDLFGFVKCVPPLRPSGGTIDSKYLSPTLVYGPVWRMYYRIVTIEKNNQRLELPFIGTEPPSDGSPPLIPLPPGVDRDKKLNATEAAFLFEVFGVPKPHVDNLAANWNALPDGLTQIKKFEKFMSNSGVEPYNMGLGNFIQRINDKKDVYSGPLEAHLLPFLANEPYPGMPGALTSIVNQSPMREFYEGDLWWALPDEMSAYLMDFYFIPRSTEDFFRGRTTISIGGTSYDRFDFKYINDVRAYLSGAKNQTLELNGILALNDADPLVLRNLNFRGKGVIYSSPMMGGGPVIISGDFMPYGAVGAGGAAAATGANPNRDMITIVAPQILIDTTSAQSDPCYVEANLISVLGPLIVRGTKSVRIKGSVVCPRLNLEETFRESPGGVIIYNPLNSIWRRDVPALMDEMYVAKIVTGGVGRFEWKFEHD</sequence>
<dbReference type="Proteomes" id="UP000252355">
    <property type="component" value="Unassembled WGS sequence"/>
</dbReference>
<proteinExistence type="predicted"/>
<reference evidence="2 3" key="1">
    <citation type="submission" date="2018-05" db="EMBL/GenBank/DDBJ databases">
        <title>A metagenomic window into the 2 km-deep terrestrial subsurface aquifer revealed taxonomically and functionally diverse microbial community comprising novel uncultured bacterial lineages.</title>
        <authorList>
            <person name="Kadnikov V.V."/>
            <person name="Mardanov A.V."/>
            <person name="Beletsky A.V."/>
            <person name="Banks D."/>
            <person name="Pimenov N.V."/>
            <person name="Frank Y.A."/>
            <person name="Karnachuk O.V."/>
            <person name="Ravin N.V."/>
        </authorList>
    </citation>
    <scope>NUCLEOTIDE SEQUENCE [LARGE SCALE GENOMIC DNA]</scope>
    <source>
        <strain evidence="2">BY5</strain>
    </source>
</reference>
<accession>A0A367ZP21</accession>
<feature type="transmembrane region" description="Helical" evidence="1">
    <location>
        <begin position="9"/>
        <end position="30"/>
    </location>
</feature>
<comment type="caution">
    <text evidence="2">The sequence shown here is derived from an EMBL/GenBank/DDBJ whole genome shotgun (WGS) entry which is preliminary data.</text>
</comment>
<keyword evidence="1" id="KW-0472">Membrane</keyword>
<evidence type="ECO:0000313" key="2">
    <source>
        <dbReference type="EMBL" id="RCK79884.1"/>
    </source>
</evidence>
<evidence type="ECO:0000256" key="1">
    <source>
        <dbReference type="SAM" id="Phobius"/>
    </source>
</evidence>
<keyword evidence="1" id="KW-0812">Transmembrane</keyword>
<evidence type="ECO:0000313" key="3">
    <source>
        <dbReference type="Proteomes" id="UP000252355"/>
    </source>
</evidence>
<protein>
    <submittedName>
        <fullName evidence="2">Uncharacterized protein</fullName>
    </submittedName>
</protein>
<keyword evidence="1" id="KW-1133">Transmembrane helix</keyword>
<organism evidence="2 3">
    <name type="scientific">Candidatus Ozemobacter sibiricus</name>
    <dbReference type="NCBI Taxonomy" id="2268124"/>
    <lineage>
        <taxon>Bacteria</taxon>
        <taxon>Candidatus Ozemobacteria</taxon>
        <taxon>Candidatus Ozemobacterales</taxon>
        <taxon>Candidatus Ozemobacteraceae</taxon>
        <taxon>Candidatus Ozemobacter</taxon>
    </lineage>
</organism>
<dbReference type="EMBL" id="QOQW01000010">
    <property type="protein sequence ID" value="RCK79884.1"/>
    <property type="molecule type" value="Genomic_DNA"/>
</dbReference>
<dbReference type="AlphaFoldDB" id="A0A367ZP21"/>